<dbReference type="RefSeq" id="WP_110316247.1">
    <property type="nucleotide sequence ID" value="NZ_QJJU01000006.1"/>
</dbReference>
<evidence type="ECO:0000313" key="4">
    <source>
        <dbReference type="EMBL" id="PXX09255.1"/>
    </source>
</evidence>
<reference evidence="4 5" key="2">
    <citation type="submission" date="2018-06" db="EMBL/GenBank/DDBJ databases">
        <title>Sequencing of bacterial isolates from soil warming experiment in Harvard Forest, Massachusetts, USA.</title>
        <authorList>
            <person name="Deangelis K.PhD."/>
        </authorList>
    </citation>
    <scope>NUCLEOTIDE SEQUENCE [LARGE SCALE GENOMIC DNA]</scope>
    <source>
        <strain evidence="4 5">GAS496</strain>
    </source>
</reference>
<feature type="compositionally biased region" description="Basic and acidic residues" evidence="2">
    <location>
        <begin position="7"/>
        <end position="57"/>
    </location>
</feature>
<dbReference type="OrthoDB" id="2143260at2"/>
<comment type="similarity">
    <text evidence="1">Belongs to the UPF0337 (CsbD) family.</text>
</comment>
<dbReference type="InterPro" id="IPR036629">
    <property type="entry name" value="YjbJ_sf"/>
</dbReference>
<feature type="domain" description="CsbD-like" evidence="3">
    <location>
        <begin position="5"/>
        <end position="56"/>
    </location>
</feature>
<organism evidence="4 5">
    <name type="scientific">Mycolicibacterium moriokaense</name>
    <dbReference type="NCBI Taxonomy" id="39691"/>
    <lineage>
        <taxon>Bacteria</taxon>
        <taxon>Bacillati</taxon>
        <taxon>Actinomycetota</taxon>
        <taxon>Actinomycetes</taxon>
        <taxon>Mycobacteriales</taxon>
        <taxon>Mycobacteriaceae</taxon>
        <taxon>Mycolicibacterium</taxon>
    </lineage>
</organism>
<dbReference type="EMBL" id="QJJU01000006">
    <property type="protein sequence ID" value="PXX09255.1"/>
    <property type="molecule type" value="Genomic_DNA"/>
</dbReference>
<gene>
    <name evidence="4" type="ORF">C8E89_106182</name>
</gene>
<dbReference type="AlphaFoldDB" id="A0A318HHD3"/>
<dbReference type="Gene3D" id="1.10.1470.10">
    <property type="entry name" value="YjbJ"/>
    <property type="match status" value="1"/>
</dbReference>
<dbReference type="InterPro" id="IPR008462">
    <property type="entry name" value="CsbD"/>
</dbReference>
<evidence type="ECO:0000313" key="5">
    <source>
        <dbReference type="Proteomes" id="UP000247781"/>
    </source>
</evidence>
<evidence type="ECO:0000256" key="1">
    <source>
        <dbReference type="ARBA" id="ARBA00009129"/>
    </source>
</evidence>
<feature type="region of interest" description="Disordered" evidence="2">
    <location>
        <begin position="1"/>
        <end position="57"/>
    </location>
</feature>
<reference evidence="5" key="1">
    <citation type="submission" date="2018-05" db="EMBL/GenBank/DDBJ databases">
        <authorList>
            <person name="Deangelis K."/>
            <person name="Huntemann M."/>
            <person name="Clum A."/>
            <person name="Pillay M."/>
            <person name="Palaniappan K."/>
            <person name="Varghese N."/>
            <person name="Mikhailova N."/>
            <person name="Stamatis D."/>
            <person name="Reddy T."/>
            <person name="Daum C."/>
            <person name="Shapiro N."/>
            <person name="Ivanova N."/>
            <person name="Kyrpides N."/>
            <person name="Woyke T."/>
        </authorList>
    </citation>
    <scope>NUCLEOTIDE SEQUENCE [LARGE SCALE GENOMIC DNA]</scope>
    <source>
        <strain evidence="5">GAS496</strain>
    </source>
</reference>
<comment type="caution">
    <text evidence="4">The sequence shown here is derived from an EMBL/GenBank/DDBJ whole genome shotgun (WGS) entry which is preliminary data.</text>
</comment>
<accession>A0A318HHD3</accession>
<sequence length="57" mass="5980">MGAQDKASNKIDDLGGKAKEALGKVTGDKDTENKGKVDQAKSSLKDAGEKVKDAFKN</sequence>
<dbReference type="SUPFAM" id="SSF69047">
    <property type="entry name" value="Hypothetical protein YjbJ"/>
    <property type="match status" value="1"/>
</dbReference>
<name>A0A318HHD3_9MYCO</name>
<evidence type="ECO:0000259" key="3">
    <source>
        <dbReference type="Pfam" id="PF05532"/>
    </source>
</evidence>
<keyword evidence="5" id="KW-1185">Reference proteome</keyword>
<protein>
    <submittedName>
        <fullName evidence="4">CsbD-like protein</fullName>
    </submittedName>
</protein>
<dbReference type="Proteomes" id="UP000247781">
    <property type="component" value="Unassembled WGS sequence"/>
</dbReference>
<proteinExistence type="inferred from homology"/>
<evidence type="ECO:0000256" key="2">
    <source>
        <dbReference type="SAM" id="MobiDB-lite"/>
    </source>
</evidence>
<dbReference type="Pfam" id="PF05532">
    <property type="entry name" value="CsbD"/>
    <property type="match status" value="1"/>
</dbReference>